<dbReference type="Gene3D" id="3.90.1720.10">
    <property type="entry name" value="endopeptidase domain like (from Nostoc punctiforme)"/>
    <property type="match status" value="1"/>
</dbReference>
<keyword evidence="2" id="KW-0645">Protease</keyword>
<feature type="domain" description="NlpC/P60" evidence="8">
    <location>
        <begin position="227"/>
        <end position="345"/>
    </location>
</feature>
<feature type="region of interest" description="Disordered" evidence="6">
    <location>
        <begin position="205"/>
        <end position="229"/>
    </location>
</feature>
<feature type="coiled-coil region" evidence="5">
    <location>
        <begin position="67"/>
        <end position="94"/>
    </location>
</feature>
<dbReference type="EMBL" id="CP095474">
    <property type="protein sequence ID" value="URN15011.1"/>
    <property type="molecule type" value="Genomic_DNA"/>
</dbReference>
<accession>A0ABY4T9E8</accession>
<keyword evidence="3" id="KW-0378">Hydrolase</keyword>
<dbReference type="Proteomes" id="UP001056383">
    <property type="component" value="Chromosome"/>
</dbReference>
<evidence type="ECO:0000256" key="6">
    <source>
        <dbReference type="SAM" id="MobiDB-lite"/>
    </source>
</evidence>
<keyword evidence="5" id="KW-0175">Coiled coil</keyword>
<dbReference type="PANTHER" id="PTHR47359">
    <property type="entry name" value="PEPTIDOGLYCAN DL-ENDOPEPTIDASE CWLO"/>
    <property type="match status" value="1"/>
</dbReference>
<evidence type="ECO:0000256" key="3">
    <source>
        <dbReference type="ARBA" id="ARBA00022801"/>
    </source>
</evidence>
<gene>
    <name evidence="9" type="ORF">MW084_02635</name>
</gene>
<evidence type="ECO:0000256" key="7">
    <source>
        <dbReference type="SAM" id="SignalP"/>
    </source>
</evidence>
<keyword evidence="10" id="KW-1185">Reference proteome</keyword>
<dbReference type="InterPro" id="IPR038765">
    <property type="entry name" value="Papain-like_cys_pep_sf"/>
</dbReference>
<organism evidence="9 10">
    <name type="scientific">Streptomyces sudanensis</name>
    <dbReference type="NCBI Taxonomy" id="436397"/>
    <lineage>
        <taxon>Bacteria</taxon>
        <taxon>Bacillati</taxon>
        <taxon>Actinomycetota</taxon>
        <taxon>Actinomycetes</taxon>
        <taxon>Kitasatosporales</taxon>
        <taxon>Streptomycetaceae</taxon>
        <taxon>Streptomyces</taxon>
    </lineage>
</organism>
<evidence type="ECO:0000256" key="4">
    <source>
        <dbReference type="ARBA" id="ARBA00022807"/>
    </source>
</evidence>
<dbReference type="SUPFAM" id="SSF54001">
    <property type="entry name" value="Cysteine proteinases"/>
    <property type="match status" value="1"/>
</dbReference>
<dbReference type="PROSITE" id="PS51935">
    <property type="entry name" value="NLPC_P60"/>
    <property type="match status" value="1"/>
</dbReference>
<comment type="similarity">
    <text evidence="1">Belongs to the peptidase C40 family.</text>
</comment>
<sequence length="358" mass="36526">MTFRRGAAVLALASSLVLGVPAPPAGAEGESVSELLVRLQRLYREAEATGETYRTAGGDLAVRAAAARRLGGELARARDALAEARDAAGRLARAQYRGRDDPSPALRLLFARNPDRALDHAMDEALLVRRLARERAAAVNRLEGAERRASAAAAAARRALDRERAAAAARQRARDGALAKLREVEEALAGLGPDRLAELAALERDAAARTPSAPPGTGAPDAEGAPSAEGAEAVAYAAGLVGKPYAAPPGTPGDSGLTARAWAAAGRTLPPTSGEQWRTLPKVPTGSLRPGDLVVYFPDAAHVALYVGGGRVVHVPRPGAAVAVSPLAAHPVLGAVRPDAGAPPLAAYVPPDLGGGGA</sequence>
<feature type="compositionally biased region" description="Low complexity" evidence="6">
    <location>
        <begin position="218"/>
        <end position="229"/>
    </location>
</feature>
<keyword evidence="4" id="KW-0788">Thiol protease</keyword>
<evidence type="ECO:0000259" key="8">
    <source>
        <dbReference type="PROSITE" id="PS51935"/>
    </source>
</evidence>
<evidence type="ECO:0000256" key="5">
    <source>
        <dbReference type="SAM" id="Coils"/>
    </source>
</evidence>
<dbReference type="RefSeq" id="WP_010468620.1">
    <property type="nucleotide sequence ID" value="NZ_CP095474.1"/>
</dbReference>
<name>A0ABY4T9E8_9ACTN</name>
<evidence type="ECO:0000313" key="9">
    <source>
        <dbReference type="EMBL" id="URN15011.1"/>
    </source>
</evidence>
<protein>
    <submittedName>
        <fullName evidence="9">NlpC/P60 family protein</fullName>
    </submittedName>
</protein>
<dbReference type="InterPro" id="IPR000064">
    <property type="entry name" value="NLP_P60_dom"/>
</dbReference>
<dbReference type="Pfam" id="PF00877">
    <property type="entry name" value="NLPC_P60"/>
    <property type="match status" value="1"/>
</dbReference>
<proteinExistence type="inferred from homology"/>
<evidence type="ECO:0000313" key="10">
    <source>
        <dbReference type="Proteomes" id="UP001056383"/>
    </source>
</evidence>
<feature type="signal peptide" evidence="7">
    <location>
        <begin position="1"/>
        <end position="27"/>
    </location>
</feature>
<feature type="chain" id="PRO_5046721759" evidence="7">
    <location>
        <begin position="28"/>
        <end position="358"/>
    </location>
</feature>
<dbReference type="InterPro" id="IPR051794">
    <property type="entry name" value="PG_Endopeptidase_C40"/>
</dbReference>
<dbReference type="PANTHER" id="PTHR47359:SF3">
    <property type="entry name" value="NLP_P60 DOMAIN-CONTAINING PROTEIN-RELATED"/>
    <property type="match status" value="1"/>
</dbReference>
<evidence type="ECO:0000256" key="2">
    <source>
        <dbReference type="ARBA" id="ARBA00022670"/>
    </source>
</evidence>
<reference evidence="9" key="1">
    <citation type="submission" date="2022-04" db="EMBL/GenBank/DDBJ databases">
        <title>Systematic whole-genome sequencing reveals an unexpected diversity among actinomycetoma pathogens and provides insights into their antibacterial susceptibilities.</title>
        <authorList>
            <person name="Watson A.K."/>
            <person name="Kepplinger B."/>
            <person name="Bakhiet S.M."/>
            <person name="Mhmoud N.A."/>
            <person name="Chapman J."/>
            <person name="Allenby N."/>
            <person name="Mickiewicz K."/>
            <person name="Goodfellow M."/>
            <person name="Fahal A.H."/>
            <person name="Errington J."/>
        </authorList>
    </citation>
    <scope>NUCLEOTIDE SEQUENCE</scope>
    <source>
        <strain evidence="9">SD 504</strain>
    </source>
</reference>
<keyword evidence="7" id="KW-0732">Signal</keyword>
<evidence type="ECO:0000256" key="1">
    <source>
        <dbReference type="ARBA" id="ARBA00007074"/>
    </source>
</evidence>